<proteinExistence type="predicted"/>
<keyword evidence="1" id="KW-0472">Membrane</keyword>
<dbReference type="InterPro" id="IPR000742">
    <property type="entry name" value="EGF"/>
</dbReference>
<evidence type="ECO:0000313" key="4">
    <source>
        <dbReference type="EMBL" id="AAN52107.1"/>
    </source>
</evidence>
<dbReference type="EMBL" id="AY142122">
    <property type="protein sequence ID" value="AAN52096.1"/>
    <property type="molecule type" value="Genomic_DNA"/>
</dbReference>
<dbReference type="PANTHER" id="PTHR23275">
    <property type="entry name" value="CABRIOLET.-RELATED"/>
    <property type="match status" value="1"/>
</dbReference>
<feature type="domain" description="EGF-like" evidence="2">
    <location>
        <begin position="184"/>
        <end position="231"/>
    </location>
</feature>
<accession>Q8I0P4</accession>
<dbReference type="InterPro" id="IPR009030">
    <property type="entry name" value="Growth_fac_rcpt_cys_sf"/>
</dbReference>
<keyword evidence="1" id="KW-0812">Transmembrane</keyword>
<protein>
    <submittedName>
        <fullName evidence="4">Variant-specific surface protein AS4</fullName>
    </submittedName>
    <submittedName>
        <fullName evidence="3">Variant-specific surface protein S1</fullName>
    </submittedName>
</protein>
<reference evidence="3" key="1">
    <citation type="submission" date="2002-08" db="EMBL/GenBank/DDBJ databases">
        <title>Control of antigenic variation in Giardia lamblia is mediated by an antisense RNA-based silencing system.</title>
        <authorList>
            <person name="Slavin I."/>
            <person name="Touz M.C."/>
            <person name="Lujan H.D."/>
        </authorList>
    </citation>
    <scope>NUCLEOTIDE SEQUENCE</scope>
    <source>
        <strain evidence="3">WB</strain>
    </source>
</reference>
<dbReference type="InterPro" id="IPR006212">
    <property type="entry name" value="Furin_repeat"/>
</dbReference>
<dbReference type="SUPFAM" id="SSF57184">
    <property type="entry name" value="Growth factor receptor domain"/>
    <property type="match status" value="3"/>
</dbReference>
<feature type="domain" description="EGF-like" evidence="2">
    <location>
        <begin position="445"/>
        <end position="484"/>
    </location>
</feature>
<dbReference type="EMBL" id="AY142133">
    <property type="protein sequence ID" value="AAN52107.1"/>
    <property type="molecule type" value="Genomic_DNA"/>
</dbReference>
<dbReference type="VEuPathDB" id="GiardiaDB:GL50581_1791"/>
<dbReference type="AlphaFoldDB" id="Q8I0P4"/>
<feature type="domain" description="EGF-like" evidence="2">
    <location>
        <begin position="232"/>
        <end position="268"/>
    </location>
</feature>
<dbReference type="InterPro" id="IPR052798">
    <property type="entry name" value="Giardia_VSA"/>
</dbReference>
<name>Q8I0P4_GIAIN</name>
<dbReference type="VEuPathDB" id="GiardiaDB:DHA2_150414"/>
<evidence type="ECO:0000256" key="1">
    <source>
        <dbReference type="SAM" id="Phobius"/>
    </source>
</evidence>
<evidence type="ECO:0000313" key="3">
    <source>
        <dbReference type="EMBL" id="AAN52096.1"/>
    </source>
</evidence>
<accession>A8BC23</accession>
<sequence length="673" mass="69247">MTARLAPDQVLWIFNTISDKCIVLLAEHRIADKILFPHWHNPNRTSMLLVVFYLVLSALAAACKQAQNCVEDKCEMIGDTEICTQCTAGKVPIDGVCTAVGSAAGKCTKAEGQAVDDTDKTCGKCVDAYFMYKGGCYLAGAAGPGTGTKMCKQAAGGKCTQAADAKNYFIPPANTDDTHDSVVWCGDEIGVTLSSTQYKGVAKCLVCDAPGGAGAATCTTCEDGYFGATCEKCHESCRTCEAAEENKCKSCTDGYFLGATNGAAGKCLKCNSKTEEGWHGVDNCAKCTSSNTQNTPATCTECVANFYLKPAADATPSSCVTETGCGDGYFPTIVDEVKKCIACSAATNGGIDDCKKCSLKTTSAKAGVEIVCTECNTKWLSPLRDACLDSCPPGTHADSGNICPLCHSTCAECDGNAGANFCTVCYPGFVLKRGETGNMGMCVPECTGEYAENCEADQCTAVIGSSKYCSRCKVGFAPVDGVCVSTASRAVTGCTAGNDGTCTACTGTYFLQSGGCYQSTTYPGNTLCSIAASGKCTTCANGQTADSNLGSCPACPAGCSKCATSGSPKACSECFPGYYKSGDSCARCDTNNSQITGVANCVSCAPPSNGQGSVICYITRQETDDGTGDNTGGSTNKSGLSTGAIAGISVAVIVVVGGLVGFLCWWFICRGKA</sequence>
<evidence type="ECO:0000259" key="2">
    <source>
        <dbReference type="SMART" id="SM00181"/>
    </source>
</evidence>
<dbReference type="SMART" id="SM00261">
    <property type="entry name" value="FU"/>
    <property type="match status" value="6"/>
</dbReference>
<dbReference type="PANTHER" id="PTHR23275:SF100">
    <property type="entry name" value="EGF-LIKE DOMAIN-CONTAINING PROTEIN"/>
    <property type="match status" value="1"/>
</dbReference>
<dbReference type="Pfam" id="PF03302">
    <property type="entry name" value="VSP"/>
    <property type="match status" value="1"/>
</dbReference>
<feature type="domain" description="EGF-like" evidence="2">
    <location>
        <begin position="269"/>
        <end position="320"/>
    </location>
</feature>
<feature type="transmembrane region" description="Helical" evidence="1">
    <location>
        <begin position="644"/>
        <end position="668"/>
    </location>
</feature>
<dbReference type="CDD" id="cd00064">
    <property type="entry name" value="FU"/>
    <property type="match status" value="1"/>
</dbReference>
<dbReference type="VEuPathDB" id="GiardiaDB:QR46_4931"/>
<dbReference type="Gene3D" id="2.10.220.10">
    <property type="entry name" value="Hormone Receptor, Insulin-like Growth Factor Receptor 1, Chain A, domain 2"/>
    <property type="match status" value="2"/>
</dbReference>
<dbReference type="InterPro" id="IPR005127">
    <property type="entry name" value="Giardia_VSP"/>
</dbReference>
<keyword evidence="1" id="KW-1133">Transmembrane helix</keyword>
<dbReference type="SMART" id="SM00181">
    <property type="entry name" value="EGF"/>
    <property type="match status" value="5"/>
</dbReference>
<feature type="domain" description="EGF-like" evidence="2">
    <location>
        <begin position="405"/>
        <end position="443"/>
    </location>
</feature>
<dbReference type="VEuPathDB" id="GiardiaDB:GL50803_0011470"/>
<organism evidence="3">
    <name type="scientific">Giardia intestinalis</name>
    <name type="common">Giardia lamblia</name>
    <dbReference type="NCBI Taxonomy" id="5741"/>
    <lineage>
        <taxon>Eukaryota</taxon>
        <taxon>Metamonada</taxon>
        <taxon>Diplomonadida</taxon>
        <taxon>Hexamitidae</taxon>
        <taxon>Giardiinae</taxon>
        <taxon>Giardia</taxon>
    </lineage>
</organism>